<dbReference type="InterPro" id="IPR005467">
    <property type="entry name" value="His_kinase_dom"/>
</dbReference>
<keyword evidence="10" id="KW-1185">Reference proteome</keyword>
<evidence type="ECO:0000256" key="1">
    <source>
        <dbReference type="ARBA" id="ARBA00000085"/>
    </source>
</evidence>
<evidence type="ECO:0000259" key="8">
    <source>
        <dbReference type="PROSITE" id="PS50109"/>
    </source>
</evidence>
<dbReference type="SMART" id="SM00387">
    <property type="entry name" value="HATPase_c"/>
    <property type="match status" value="1"/>
</dbReference>
<dbReference type="GO" id="GO:0000160">
    <property type="term" value="P:phosphorelay signal transduction system"/>
    <property type="evidence" value="ECO:0007669"/>
    <property type="project" value="UniProtKB-KW"/>
</dbReference>
<evidence type="ECO:0000256" key="7">
    <source>
        <dbReference type="ARBA" id="ARBA00023012"/>
    </source>
</evidence>
<evidence type="ECO:0000313" key="9">
    <source>
        <dbReference type="EMBL" id="EIM78821.1"/>
    </source>
</evidence>
<dbReference type="SUPFAM" id="SSF55874">
    <property type="entry name" value="ATPase domain of HSP90 chaperone/DNA topoisomerase II/histidine kinase"/>
    <property type="match status" value="1"/>
</dbReference>
<evidence type="ECO:0000256" key="6">
    <source>
        <dbReference type="ARBA" id="ARBA00022840"/>
    </source>
</evidence>
<dbReference type="PANTHER" id="PTHR43065:SF46">
    <property type="entry name" value="C4-DICARBOXYLATE TRANSPORT SENSOR PROTEIN DCTB"/>
    <property type="match status" value="1"/>
</dbReference>
<dbReference type="InterPro" id="IPR003594">
    <property type="entry name" value="HATPase_dom"/>
</dbReference>
<dbReference type="EMBL" id="AJYA01000002">
    <property type="protein sequence ID" value="EIM78821.1"/>
    <property type="molecule type" value="Genomic_DNA"/>
</dbReference>
<evidence type="ECO:0000256" key="3">
    <source>
        <dbReference type="ARBA" id="ARBA00022679"/>
    </source>
</evidence>
<dbReference type="PATRIC" id="fig|1189621.3.peg.464"/>
<keyword evidence="6" id="KW-0067">ATP-binding</keyword>
<dbReference type="GO" id="GO:0004673">
    <property type="term" value="F:protein histidine kinase activity"/>
    <property type="evidence" value="ECO:0007669"/>
    <property type="project" value="UniProtKB-EC"/>
</dbReference>
<dbReference type="Proteomes" id="UP000005551">
    <property type="component" value="Unassembled WGS sequence"/>
</dbReference>
<organism evidence="9 10">
    <name type="scientific">Nitritalea halalkaliphila LW7</name>
    <dbReference type="NCBI Taxonomy" id="1189621"/>
    <lineage>
        <taxon>Bacteria</taxon>
        <taxon>Pseudomonadati</taxon>
        <taxon>Bacteroidota</taxon>
        <taxon>Cytophagia</taxon>
        <taxon>Cytophagales</taxon>
        <taxon>Cyclobacteriaceae</taxon>
        <taxon>Nitritalea</taxon>
    </lineage>
</organism>
<reference evidence="9 10" key="1">
    <citation type="submission" date="2012-05" db="EMBL/GenBank/DDBJ databases">
        <title>Genome sequence of Nitritalea halalkaliphila LW7.</title>
        <authorList>
            <person name="Jangir P.K."/>
            <person name="Singh A."/>
            <person name="Shivaji S."/>
            <person name="Sharma R."/>
        </authorList>
    </citation>
    <scope>NUCLEOTIDE SEQUENCE [LARGE SCALE GENOMIC DNA]</scope>
    <source>
        <strain evidence="9 10">LW7</strain>
    </source>
</reference>
<gene>
    <name evidence="9" type="ORF">A3SI_02211</name>
</gene>
<dbReference type="InterPro" id="IPR004358">
    <property type="entry name" value="Sig_transdc_His_kin-like_C"/>
</dbReference>
<dbReference type="AlphaFoldDB" id="I5CAG9"/>
<accession>I5CAG9</accession>
<dbReference type="PROSITE" id="PS50109">
    <property type="entry name" value="HIS_KIN"/>
    <property type="match status" value="1"/>
</dbReference>
<evidence type="ECO:0000313" key="10">
    <source>
        <dbReference type="Proteomes" id="UP000005551"/>
    </source>
</evidence>
<keyword evidence="4" id="KW-0547">Nucleotide-binding</keyword>
<evidence type="ECO:0000256" key="2">
    <source>
        <dbReference type="ARBA" id="ARBA00012438"/>
    </source>
</evidence>
<sequence length="125" mass="14242">MMSRALFEWVIENICKNAVDAMRGQGKIDINIIRESERYVLVDIRDTGKGMDKRTASKIFQAGFTTRKRGWGLGLTLAKRIIEGYHEGKIFVKQSEPGMGTTFRIVLNGVKDPSFQFKAEDFVQH</sequence>
<dbReference type="EC" id="2.7.13.3" evidence="2"/>
<dbReference type="PRINTS" id="PR00344">
    <property type="entry name" value="BCTRLSENSOR"/>
</dbReference>
<name>I5CAG9_9BACT</name>
<protein>
    <recommendedName>
        <fullName evidence="2">histidine kinase</fullName>
        <ecNumber evidence="2">2.7.13.3</ecNumber>
    </recommendedName>
</protein>
<dbReference type="GO" id="GO:0005524">
    <property type="term" value="F:ATP binding"/>
    <property type="evidence" value="ECO:0007669"/>
    <property type="project" value="UniProtKB-KW"/>
</dbReference>
<dbReference type="PANTHER" id="PTHR43065">
    <property type="entry name" value="SENSOR HISTIDINE KINASE"/>
    <property type="match status" value="1"/>
</dbReference>
<evidence type="ECO:0000256" key="4">
    <source>
        <dbReference type="ARBA" id="ARBA00022741"/>
    </source>
</evidence>
<feature type="domain" description="Histidine kinase" evidence="8">
    <location>
        <begin position="1"/>
        <end position="111"/>
    </location>
</feature>
<keyword evidence="3" id="KW-0808">Transferase</keyword>
<dbReference type="Gene3D" id="3.30.565.10">
    <property type="entry name" value="Histidine kinase-like ATPase, C-terminal domain"/>
    <property type="match status" value="1"/>
</dbReference>
<keyword evidence="7" id="KW-0902">Two-component regulatory system</keyword>
<proteinExistence type="predicted"/>
<comment type="caution">
    <text evidence="9">The sequence shown here is derived from an EMBL/GenBank/DDBJ whole genome shotgun (WGS) entry which is preliminary data.</text>
</comment>
<evidence type="ECO:0000256" key="5">
    <source>
        <dbReference type="ARBA" id="ARBA00022777"/>
    </source>
</evidence>
<dbReference type="Pfam" id="PF02518">
    <property type="entry name" value="HATPase_c"/>
    <property type="match status" value="1"/>
</dbReference>
<dbReference type="STRING" id="1189621.A3SI_02211"/>
<dbReference type="RefSeq" id="WP_009053370.1">
    <property type="nucleotide sequence ID" value="NZ_AJYA01000002.1"/>
</dbReference>
<comment type="catalytic activity">
    <reaction evidence="1">
        <text>ATP + protein L-histidine = ADP + protein N-phospho-L-histidine.</text>
        <dbReference type="EC" id="2.7.13.3"/>
    </reaction>
</comment>
<keyword evidence="5 9" id="KW-0418">Kinase</keyword>
<dbReference type="InterPro" id="IPR036890">
    <property type="entry name" value="HATPase_C_sf"/>
</dbReference>